<dbReference type="AlphaFoldDB" id="A0A8C0Z8W9"/>
<name>A0A8C0Z8W9_CYACU</name>
<dbReference type="GO" id="GO:0005637">
    <property type="term" value="C:nuclear inner membrane"/>
    <property type="evidence" value="ECO:0007669"/>
    <property type="project" value="TreeGrafter"/>
</dbReference>
<dbReference type="PANTHER" id="PTHR35345:SF1">
    <property type="entry name" value="TELOMERE REPEATS-BINDING BOUQUET FORMATION PROTEIN 2"/>
    <property type="match status" value="1"/>
</dbReference>
<evidence type="ECO:0000313" key="2">
    <source>
        <dbReference type="Proteomes" id="UP000694410"/>
    </source>
</evidence>
<evidence type="ECO:0000313" key="1">
    <source>
        <dbReference type="Ensembl" id="ENSCCEP00000003018.1"/>
    </source>
</evidence>
<accession>A0A8C0Z8W9</accession>
<dbReference type="OrthoDB" id="5278943at2759"/>
<gene>
    <name evidence="1" type="primary">TERB2</name>
</gene>
<dbReference type="KEGG" id="ccae:111934308"/>
<reference evidence="1" key="1">
    <citation type="submission" date="2025-08" db="UniProtKB">
        <authorList>
            <consortium name="Ensembl"/>
        </authorList>
    </citation>
    <scope>IDENTIFICATION</scope>
</reference>
<dbReference type="InterPro" id="IPR028065">
    <property type="entry name" value="TERB2"/>
</dbReference>
<dbReference type="GO" id="GO:0007129">
    <property type="term" value="P:homologous chromosome pairing at meiosis"/>
    <property type="evidence" value="ECO:0007669"/>
    <property type="project" value="TreeGrafter"/>
</dbReference>
<keyword evidence="2" id="KW-1185">Reference proteome</keyword>
<sequence length="266" mass="29043">MAVPQPWGGGKALNSRQGVLQPWGAITASTSGPTSAAPQAAVPIPGHPEVGTPWMPTLTSLLSPAADGGGTIAHWLDADYLFSSDATHPDTRSIHESLSYLEGRATVFHSCYLSVCADTCAGEKPSVVLGRFILPPACLQEEIRSKIGRFIWEKADALEEQPNKNLPEEPETARNGCEEEPEEALDLVESSEETDSETLAQGEFPYRALQEYPINNMVTGYASARDMKKYEGELHDFTPGTSGYAAYWVQSKFSIYCEKTKMKRKL</sequence>
<dbReference type="CTD" id="145645"/>
<organism evidence="1 2">
    <name type="scientific">Cyanistes caeruleus</name>
    <name type="common">Eurasian blue tit</name>
    <name type="synonym">Parus caeruleus</name>
    <dbReference type="NCBI Taxonomy" id="156563"/>
    <lineage>
        <taxon>Eukaryota</taxon>
        <taxon>Metazoa</taxon>
        <taxon>Chordata</taxon>
        <taxon>Craniata</taxon>
        <taxon>Vertebrata</taxon>
        <taxon>Euteleostomi</taxon>
        <taxon>Archelosauria</taxon>
        <taxon>Archosauria</taxon>
        <taxon>Dinosauria</taxon>
        <taxon>Saurischia</taxon>
        <taxon>Theropoda</taxon>
        <taxon>Coelurosauria</taxon>
        <taxon>Aves</taxon>
        <taxon>Neognathae</taxon>
        <taxon>Neoaves</taxon>
        <taxon>Telluraves</taxon>
        <taxon>Australaves</taxon>
        <taxon>Passeriformes</taxon>
        <taxon>Paridae</taxon>
        <taxon>Cyanistes</taxon>
    </lineage>
</organism>
<dbReference type="PANTHER" id="PTHR35345">
    <property type="entry name" value="TELOMERE REPEATS-BINDING BOUQUET FORMATION PROTEIN 2"/>
    <property type="match status" value="1"/>
</dbReference>
<reference evidence="1" key="2">
    <citation type="submission" date="2025-09" db="UniProtKB">
        <authorList>
            <consortium name="Ensembl"/>
        </authorList>
    </citation>
    <scope>IDENTIFICATION</scope>
</reference>
<dbReference type="GeneID" id="111934308"/>
<dbReference type="GO" id="GO:0070197">
    <property type="term" value="P:meiotic attachment of telomere to nuclear envelope"/>
    <property type="evidence" value="ECO:0007669"/>
    <property type="project" value="TreeGrafter"/>
</dbReference>
<dbReference type="RefSeq" id="XP_023790119.1">
    <property type="nucleotide sequence ID" value="XM_023934351.1"/>
</dbReference>
<proteinExistence type="predicted"/>
<protein>
    <submittedName>
        <fullName evidence="1">Telomere repeat binding bouquet formation protein 2</fullName>
    </submittedName>
</protein>
<dbReference type="Proteomes" id="UP000694410">
    <property type="component" value="Unplaced"/>
</dbReference>
<dbReference type="Ensembl" id="ENSCCET00000005082.1">
    <property type="protein sequence ID" value="ENSCCEP00000003018.1"/>
    <property type="gene ID" value="ENSCCEG00000003402.1"/>
</dbReference>
<dbReference type="Pfam" id="PF15101">
    <property type="entry name" value="TERB2"/>
    <property type="match status" value="1"/>
</dbReference>